<dbReference type="SUPFAM" id="SSF55874">
    <property type="entry name" value="ATPase domain of HSP90 chaperone/DNA topoisomerase II/histidine kinase"/>
    <property type="match status" value="1"/>
</dbReference>
<evidence type="ECO:0000313" key="4">
    <source>
        <dbReference type="Proteomes" id="UP000594873"/>
    </source>
</evidence>
<dbReference type="PANTHER" id="PTHR35526">
    <property type="entry name" value="ANTI-SIGMA-F FACTOR RSBW-RELATED"/>
    <property type="match status" value="1"/>
</dbReference>
<dbReference type="Proteomes" id="UP000594873">
    <property type="component" value="Chromosome"/>
</dbReference>
<keyword evidence="1" id="KW-0418">Kinase</keyword>
<dbReference type="KEGG" id="sflv:IC614_11820"/>
<keyword evidence="1" id="KW-0808">Transferase</keyword>
<organism evidence="3 4">
    <name type="scientific">Allosphingosinicella flava</name>
    <dbReference type="NCBI Taxonomy" id="2771430"/>
    <lineage>
        <taxon>Bacteria</taxon>
        <taxon>Pseudomonadati</taxon>
        <taxon>Pseudomonadota</taxon>
        <taxon>Alphaproteobacteria</taxon>
        <taxon>Sphingomonadales</taxon>
        <taxon>Sphingomonadaceae</taxon>
        <taxon>Allosphingosinicella</taxon>
    </lineage>
</organism>
<dbReference type="PANTHER" id="PTHR35526:SF3">
    <property type="entry name" value="ANTI-SIGMA-F FACTOR RSBW"/>
    <property type="match status" value="1"/>
</dbReference>
<keyword evidence="1" id="KW-0723">Serine/threonine-protein kinase</keyword>
<keyword evidence="3" id="KW-0067">ATP-binding</keyword>
<dbReference type="InterPro" id="IPR050267">
    <property type="entry name" value="Anti-sigma-factor_SerPK"/>
</dbReference>
<dbReference type="InterPro" id="IPR003594">
    <property type="entry name" value="HATPase_dom"/>
</dbReference>
<dbReference type="CDD" id="cd16936">
    <property type="entry name" value="HATPase_RsbW-like"/>
    <property type="match status" value="1"/>
</dbReference>
<dbReference type="RefSeq" id="WP_200971655.1">
    <property type="nucleotide sequence ID" value="NZ_CP065592.1"/>
</dbReference>
<dbReference type="Pfam" id="PF13581">
    <property type="entry name" value="HATPase_c_2"/>
    <property type="match status" value="1"/>
</dbReference>
<dbReference type="InterPro" id="IPR036890">
    <property type="entry name" value="HATPase_C_sf"/>
</dbReference>
<reference evidence="3 4" key="1">
    <citation type="submission" date="2020-11" db="EMBL/GenBank/DDBJ databases">
        <title>Genome seq and assembly of Sphingosinicella sp.</title>
        <authorList>
            <person name="Chhetri G."/>
        </authorList>
    </citation>
    <scope>NUCLEOTIDE SEQUENCE [LARGE SCALE GENOMIC DNA]</scope>
    <source>
        <strain evidence="3 4">UDD2</strain>
    </source>
</reference>
<evidence type="ECO:0000259" key="2">
    <source>
        <dbReference type="Pfam" id="PF13581"/>
    </source>
</evidence>
<dbReference type="GO" id="GO:0004674">
    <property type="term" value="F:protein serine/threonine kinase activity"/>
    <property type="evidence" value="ECO:0007669"/>
    <property type="project" value="UniProtKB-KW"/>
</dbReference>
<gene>
    <name evidence="3" type="ORF">IC614_11820</name>
</gene>
<dbReference type="Gene3D" id="3.30.565.10">
    <property type="entry name" value="Histidine kinase-like ATPase, C-terminal domain"/>
    <property type="match status" value="1"/>
</dbReference>
<proteinExistence type="predicted"/>
<feature type="domain" description="Histidine kinase/HSP90-like ATPase" evidence="2">
    <location>
        <begin position="10"/>
        <end position="131"/>
    </location>
</feature>
<keyword evidence="3" id="KW-0547">Nucleotide-binding</keyword>
<accession>A0A7T2GJG4</accession>
<sequence length="134" mass="13701">MQARQTERILPADLGAVAALADDVRAACRAAGVDEAIAIDLEIAVVEAANNIVVHGYGPGAPGHYSARIAASADAITITLVDRGAPIPAGAFDAGEVAIDSESGRGLAIIRACVDDLSYSSSAGENRLTLTRRF</sequence>
<dbReference type="GO" id="GO:0005524">
    <property type="term" value="F:ATP binding"/>
    <property type="evidence" value="ECO:0007669"/>
    <property type="project" value="UniProtKB-KW"/>
</dbReference>
<protein>
    <submittedName>
        <fullName evidence="3">ATP-binding protein</fullName>
    </submittedName>
</protein>
<evidence type="ECO:0000313" key="3">
    <source>
        <dbReference type="EMBL" id="QPQ54979.1"/>
    </source>
</evidence>
<keyword evidence="4" id="KW-1185">Reference proteome</keyword>
<dbReference type="AlphaFoldDB" id="A0A7T2GJG4"/>
<dbReference type="EMBL" id="CP065592">
    <property type="protein sequence ID" value="QPQ54979.1"/>
    <property type="molecule type" value="Genomic_DNA"/>
</dbReference>
<name>A0A7T2GJG4_9SPHN</name>
<evidence type="ECO:0000256" key="1">
    <source>
        <dbReference type="ARBA" id="ARBA00022527"/>
    </source>
</evidence>